<keyword evidence="12" id="KW-0808">Transferase</keyword>
<evidence type="ECO:0000256" key="4">
    <source>
        <dbReference type="ARBA" id="ARBA00022737"/>
    </source>
</evidence>
<reference evidence="12" key="1">
    <citation type="journal article" date="2023" name="Nat. Commun.">
        <title>Diploid and tetraploid genomes of Acorus and the evolution of monocots.</title>
        <authorList>
            <person name="Ma L."/>
            <person name="Liu K.W."/>
            <person name="Li Z."/>
            <person name="Hsiao Y.Y."/>
            <person name="Qi Y."/>
            <person name="Fu T."/>
            <person name="Tang G.D."/>
            <person name="Zhang D."/>
            <person name="Sun W.H."/>
            <person name="Liu D.K."/>
            <person name="Li Y."/>
            <person name="Chen G.Z."/>
            <person name="Liu X.D."/>
            <person name="Liao X.Y."/>
            <person name="Jiang Y.T."/>
            <person name="Yu X."/>
            <person name="Hao Y."/>
            <person name="Huang J."/>
            <person name="Zhao X.W."/>
            <person name="Ke S."/>
            <person name="Chen Y.Y."/>
            <person name="Wu W.L."/>
            <person name="Hsu J.L."/>
            <person name="Lin Y.F."/>
            <person name="Huang M.D."/>
            <person name="Li C.Y."/>
            <person name="Huang L."/>
            <person name="Wang Z.W."/>
            <person name="Zhao X."/>
            <person name="Zhong W.Y."/>
            <person name="Peng D.H."/>
            <person name="Ahmad S."/>
            <person name="Lan S."/>
            <person name="Zhang J.S."/>
            <person name="Tsai W.C."/>
            <person name="Van de Peer Y."/>
            <person name="Liu Z.J."/>
        </authorList>
    </citation>
    <scope>NUCLEOTIDE SEQUENCE</scope>
    <source>
        <strain evidence="12">SCP</strain>
    </source>
</reference>
<evidence type="ECO:0000256" key="5">
    <source>
        <dbReference type="ARBA" id="ARBA00022989"/>
    </source>
</evidence>
<keyword evidence="12" id="KW-0675">Receptor</keyword>
<feature type="domain" description="Protein kinase" evidence="11">
    <location>
        <begin position="415"/>
        <end position="683"/>
    </location>
</feature>
<dbReference type="Gene3D" id="1.10.510.10">
    <property type="entry name" value="Transferase(Phosphotransferase) domain 1"/>
    <property type="match status" value="1"/>
</dbReference>
<proteinExistence type="predicted"/>
<feature type="signal peptide" evidence="10">
    <location>
        <begin position="1"/>
        <end position="31"/>
    </location>
</feature>
<evidence type="ECO:0000256" key="1">
    <source>
        <dbReference type="ARBA" id="ARBA00022614"/>
    </source>
</evidence>
<evidence type="ECO:0000256" key="3">
    <source>
        <dbReference type="ARBA" id="ARBA00022729"/>
    </source>
</evidence>
<dbReference type="GO" id="GO:0005524">
    <property type="term" value="F:ATP binding"/>
    <property type="evidence" value="ECO:0007669"/>
    <property type="project" value="InterPro"/>
</dbReference>
<dbReference type="FunFam" id="3.80.10.10:FF:000129">
    <property type="entry name" value="Leucine-rich repeat receptor-like kinase"/>
    <property type="match status" value="1"/>
</dbReference>
<sequence length="710" mass="78805">MGGRWNLYGFHLHRVLYLVLMLHLYIDECLSLNPEGLALLEFRAKVEVNPYEAFANWNLNDGDPCGWSGIQCTDSKVEMLDLRELSLGGLLAPELGKLSHLRSLILYKNNFSGVIPKELGNLTMLELLDLRGNNLSGMIPAELNEMLSLKHLLLFDDELQSRIPLLPSGMHFDQILMSEMESEVGCINRKVGQCIWQHSLRKLRSANSFLKLFRGKLLSLLDAFPKLNFNNGTLGGHEVKHGSNLPSSTEPYILQNVQPVVNSVRRRLLEESSNLPASPISSSVPIGPAVTVPSIGSGSFPAVPNPKGDIGKNNPTPSTQRDPSVADPQASLSDEKPTRNQPASGKESVKKWMYIVLLPGSALLFAVAFVMLLMVRRQGTTTIGPWKSGLSGQLQKAFITGVPKLNRAELEAACEDFSNIIDNLPGCTVFKGTLSNGVEIAVVSAAIGSAKDWSKRSEMLFRKKIDSLSRVNHKNFDNLIGYCDDNETFSRMMVFEYAPNGTLYEHLHVKDSEHLDWTVRMRIIMGMAYCLQYMHHDLNPPVSHTNLQSSSVLLTDDYAAKIAEIGFWKEVVKKGKISGDDSSHVCEDLNADAASNVYSFGLLLLEIISGKHPYSEEGGSLLNWVTEYFNDKRSISYMIDPSLKAFKDNELDVICEVIQACIHQDPKQRPTMKDIAGRLREVIAISPDAATPKLSPLWWAELEILSLEAS</sequence>
<dbReference type="PANTHER" id="PTHR46084:SF1">
    <property type="entry name" value="PROTEIN MALE DISCOVERER 2"/>
    <property type="match status" value="1"/>
</dbReference>
<keyword evidence="2 9" id="KW-0812">Transmembrane</keyword>
<dbReference type="SUPFAM" id="SSF52058">
    <property type="entry name" value="L domain-like"/>
    <property type="match status" value="1"/>
</dbReference>
<protein>
    <submittedName>
        <fullName evidence="12">LRR receptor-like serine/threonine-protein kinase MRH1</fullName>
    </submittedName>
</protein>
<dbReference type="Pfam" id="PF00560">
    <property type="entry name" value="LRR_1"/>
    <property type="match status" value="2"/>
</dbReference>
<evidence type="ECO:0000256" key="6">
    <source>
        <dbReference type="ARBA" id="ARBA00023136"/>
    </source>
</evidence>
<dbReference type="Pfam" id="PF08263">
    <property type="entry name" value="LRRNT_2"/>
    <property type="match status" value="1"/>
</dbReference>
<keyword evidence="5 9" id="KW-1133">Transmembrane helix</keyword>
<dbReference type="GO" id="GO:0012505">
    <property type="term" value="C:endomembrane system"/>
    <property type="evidence" value="ECO:0007669"/>
    <property type="project" value="UniProtKB-SubCell"/>
</dbReference>
<dbReference type="GO" id="GO:0004672">
    <property type="term" value="F:protein kinase activity"/>
    <property type="evidence" value="ECO:0007669"/>
    <property type="project" value="InterPro"/>
</dbReference>
<dbReference type="InterPro" id="IPR032675">
    <property type="entry name" value="LRR_dom_sf"/>
</dbReference>
<keyword evidence="3 10" id="KW-0732">Signal</keyword>
<keyword evidence="1" id="KW-0433">Leucine-rich repeat</keyword>
<keyword evidence="12" id="KW-0418">Kinase</keyword>
<name>A0AAV9BIT7_ACOGR</name>
<dbReference type="Gene3D" id="3.80.10.10">
    <property type="entry name" value="Ribonuclease Inhibitor"/>
    <property type="match status" value="1"/>
</dbReference>
<dbReference type="FunFam" id="3.30.200.20:FF:000489">
    <property type="entry name" value="Inactive receptor-like serine/threonine-protein kinase"/>
    <property type="match status" value="1"/>
</dbReference>
<evidence type="ECO:0000256" key="7">
    <source>
        <dbReference type="ARBA" id="ARBA00046288"/>
    </source>
</evidence>
<dbReference type="InterPro" id="IPR013210">
    <property type="entry name" value="LRR_N_plant-typ"/>
</dbReference>
<evidence type="ECO:0000313" key="12">
    <source>
        <dbReference type="EMBL" id="KAK1276049.1"/>
    </source>
</evidence>
<dbReference type="InterPro" id="IPR011009">
    <property type="entry name" value="Kinase-like_dom_sf"/>
</dbReference>
<accession>A0AAV9BIT7</accession>
<dbReference type="InterPro" id="IPR001611">
    <property type="entry name" value="Leu-rich_rpt"/>
</dbReference>
<comment type="subcellular location">
    <subcellularLocation>
        <location evidence="7">Endomembrane system</location>
        <topology evidence="7">Single-pass type I membrane protein</topology>
    </subcellularLocation>
</comment>
<dbReference type="PROSITE" id="PS50011">
    <property type="entry name" value="PROTEIN_KINASE_DOM"/>
    <property type="match status" value="1"/>
</dbReference>
<keyword evidence="13" id="KW-1185">Reference proteome</keyword>
<organism evidence="12 13">
    <name type="scientific">Acorus gramineus</name>
    <name type="common">Dwarf sweet flag</name>
    <dbReference type="NCBI Taxonomy" id="55184"/>
    <lineage>
        <taxon>Eukaryota</taxon>
        <taxon>Viridiplantae</taxon>
        <taxon>Streptophyta</taxon>
        <taxon>Embryophyta</taxon>
        <taxon>Tracheophyta</taxon>
        <taxon>Spermatophyta</taxon>
        <taxon>Magnoliopsida</taxon>
        <taxon>Liliopsida</taxon>
        <taxon>Acoraceae</taxon>
        <taxon>Acorus</taxon>
    </lineage>
</organism>
<reference evidence="12" key="2">
    <citation type="submission" date="2023-06" db="EMBL/GenBank/DDBJ databases">
        <authorList>
            <person name="Ma L."/>
            <person name="Liu K.-W."/>
            <person name="Li Z."/>
            <person name="Hsiao Y.-Y."/>
            <person name="Qi Y."/>
            <person name="Fu T."/>
            <person name="Tang G."/>
            <person name="Zhang D."/>
            <person name="Sun W.-H."/>
            <person name="Liu D.-K."/>
            <person name="Li Y."/>
            <person name="Chen G.-Z."/>
            <person name="Liu X.-D."/>
            <person name="Liao X.-Y."/>
            <person name="Jiang Y.-T."/>
            <person name="Yu X."/>
            <person name="Hao Y."/>
            <person name="Huang J."/>
            <person name="Zhao X.-W."/>
            <person name="Ke S."/>
            <person name="Chen Y.-Y."/>
            <person name="Wu W.-L."/>
            <person name="Hsu J.-L."/>
            <person name="Lin Y.-F."/>
            <person name="Huang M.-D."/>
            <person name="Li C.-Y."/>
            <person name="Huang L."/>
            <person name="Wang Z.-W."/>
            <person name="Zhao X."/>
            <person name="Zhong W.-Y."/>
            <person name="Peng D.-H."/>
            <person name="Ahmad S."/>
            <person name="Lan S."/>
            <person name="Zhang J.-S."/>
            <person name="Tsai W.-C."/>
            <person name="Van De Peer Y."/>
            <person name="Liu Z.-J."/>
        </authorList>
    </citation>
    <scope>NUCLEOTIDE SEQUENCE</scope>
    <source>
        <strain evidence="12">SCP</strain>
        <tissue evidence="12">Leaves</tissue>
    </source>
</reference>
<evidence type="ECO:0000259" key="11">
    <source>
        <dbReference type="PROSITE" id="PS50011"/>
    </source>
</evidence>
<keyword evidence="6 9" id="KW-0472">Membrane</keyword>
<gene>
    <name evidence="12" type="ORF">QJS04_geneDACA000862</name>
</gene>
<dbReference type="InterPro" id="IPR000719">
    <property type="entry name" value="Prot_kinase_dom"/>
</dbReference>
<feature type="transmembrane region" description="Helical" evidence="9">
    <location>
        <begin position="352"/>
        <end position="375"/>
    </location>
</feature>
<feature type="compositionally biased region" description="Polar residues" evidence="8">
    <location>
        <begin position="313"/>
        <end position="322"/>
    </location>
</feature>
<feature type="chain" id="PRO_5043339460" evidence="10">
    <location>
        <begin position="32"/>
        <end position="710"/>
    </location>
</feature>
<dbReference type="EMBL" id="JAUJYN010000003">
    <property type="protein sequence ID" value="KAK1276049.1"/>
    <property type="molecule type" value="Genomic_DNA"/>
</dbReference>
<dbReference type="Gene3D" id="3.30.200.20">
    <property type="entry name" value="Phosphorylase Kinase, domain 1"/>
    <property type="match status" value="1"/>
</dbReference>
<evidence type="ECO:0000256" key="9">
    <source>
        <dbReference type="SAM" id="Phobius"/>
    </source>
</evidence>
<dbReference type="Pfam" id="PF07714">
    <property type="entry name" value="PK_Tyr_Ser-Thr"/>
    <property type="match status" value="1"/>
</dbReference>
<evidence type="ECO:0000256" key="2">
    <source>
        <dbReference type="ARBA" id="ARBA00022692"/>
    </source>
</evidence>
<dbReference type="Proteomes" id="UP001179952">
    <property type="component" value="Unassembled WGS sequence"/>
</dbReference>
<evidence type="ECO:0000256" key="10">
    <source>
        <dbReference type="SAM" id="SignalP"/>
    </source>
</evidence>
<evidence type="ECO:0000313" key="13">
    <source>
        <dbReference type="Proteomes" id="UP001179952"/>
    </source>
</evidence>
<dbReference type="InterPro" id="IPR001245">
    <property type="entry name" value="Ser-Thr/Tyr_kinase_cat_dom"/>
</dbReference>
<evidence type="ECO:0000256" key="8">
    <source>
        <dbReference type="SAM" id="MobiDB-lite"/>
    </source>
</evidence>
<comment type="caution">
    <text evidence="12">The sequence shown here is derived from an EMBL/GenBank/DDBJ whole genome shotgun (WGS) entry which is preliminary data.</text>
</comment>
<dbReference type="AlphaFoldDB" id="A0AAV9BIT7"/>
<keyword evidence="4" id="KW-0677">Repeat</keyword>
<feature type="region of interest" description="Disordered" evidence="8">
    <location>
        <begin position="297"/>
        <end position="344"/>
    </location>
</feature>
<dbReference type="PANTHER" id="PTHR46084">
    <property type="entry name" value="PROTEIN MALE DISCOVERER 2"/>
    <property type="match status" value="1"/>
</dbReference>
<dbReference type="SUPFAM" id="SSF56112">
    <property type="entry name" value="Protein kinase-like (PK-like)"/>
    <property type="match status" value="1"/>
</dbReference>